<dbReference type="PANTHER" id="PTHR31157">
    <property type="entry name" value="SCP DOMAIN-CONTAINING PROTEIN"/>
    <property type="match status" value="1"/>
</dbReference>
<dbReference type="InterPro" id="IPR001343">
    <property type="entry name" value="Hemolysn_Ca-bd"/>
</dbReference>
<dbReference type="GO" id="GO:0005509">
    <property type="term" value="F:calcium ion binding"/>
    <property type="evidence" value="ECO:0007669"/>
    <property type="project" value="InterPro"/>
</dbReference>
<dbReference type="InterPro" id="IPR014044">
    <property type="entry name" value="CAP_dom"/>
</dbReference>
<dbReference type="SUPFAM" id="SSF55797">
    <property type="entry name" value="PR-1-like"/>
    <property type="match status" value="1"/>
</dbReference>
<evidence type="ECO:0000313" key="2">
    <source>
        <dbReference type="EMBL" id="CUK00226.1"/>
    </source>
</evidence>
<dbReference type="Gene3D" id="2.150.10.10">
    <property type="entry name" value="Serralysin-like metalloprotease, C-terminal"/>
    <property type="match status" value="2"/>
</dbReference>
<dbReference type="AlphaFoldDB" id="A0A0P1IJS8"/>
<accession>A0A0P1IJS8</accession>
<gene>
    <name evidence="2" type="primary">hlyA_1</name>
    <name evidence="2" type="ORF">RUE5091_02104</name>
</gene>
<feature type="domain" description="SCP" evidence="1">
    <location>
        <begin position="12"/>
        <end position="142"/>
    </location>
</feature>
<dbReference type="PROSITE" id="PS00330">
    <property type="entry name" value="HEMOLYSIN_CALCIUM"/>
    <property type="match status" value="3"/>
</dbReference>
<dbReference type="STRING" id="1715692.RUE5091_02104"/>
<protein>
    <submittedName>
        <fullName evidence="2">Hemolysin, chromosomal</fullName>
    </submittedName>
</protein>
<name>A0A0P1IJS8_9RHOB</name>
<dbReference type="SUPFAM" id="SSF51120">
    <property type="entry name" value="beta-Roll"/>
    <property type="match status" value="2"/>
</dbReference>
<dbReference type="Proteomes" id="UP000051260">
    <property type="component" value="Unassembled WGS sequence"/>
</dbReference>
<proteinExistence type="predicted"/>
<dbReference type="InterPro" id="IPR011049">
    <property type="entry name" value="Serralysin-like_metalloprot_C"/>
</dbReference>
<dbReference type="InterPro" id="IPR035940">
    <property type="entry name" value="CAP_sf"/>
</dbReference>
<dbReference type="Gene3D" id="3.40.33.10">
    <property type="entry name" value="CAP"/>
    <property type="match status" value="1"/>
</dbReference>
<organism evidence="2 3">
    <name type="scientific">Ruegeria denitrificans</name>
    <dbReference type="NCBI Taxonomy" id="1715692"/>
    <lineage>
        <taxon>Bacteria</taxon>
        <taxon>Pseudomonadati</taxon>
        <taxon>Pseudomonadota</taxon>
        <taxon>Alphaproteobacteria</taxon>
        <taxon>Rhodobacterales</taxon>
        <taxon>Roseobacteraceae</taxon>
        <taxon>Ruegeria</taxon>
    </lineage>
</organism>
<evidence type="ECO:0000313" key="3">
    <source>
        <dbReference type="Proteomes" id="UP000051260"/>
    </source>
</evidence>
<reference evidence="3" key="1">
    <citation type="submission" date="2015-09" db="EMBL/GenBank/DDBJ databases">
        <authorList>
            <person name="Rodrigo-Torres L."/>
            <person name="Arahal D.R."/>
        </authorList>
    </citation>
    <scope>NUCLEOTIDE SEQUENCE [LARGE SCALE GENOMIC DNA]</scope>
    <source>
        <strain evidence="3">CECT 5091</strain>
    </source>
</reference>
<dbReference type="InterPro" id="IPR018511">
    <property type="entry name" value="Hemolysin-typ_Ca-bd_CS"/>
</dbReference>
<dbReference type="EMBL" id="CYUD01000006">
    <property type="protein sequence ID" value="CUK00226.1"/>
    <property type="molecule type" value="Genomic_DNA"/>
</dbReference>
<dbReference type="CDD" id="cd05379">
    <property type="entry name" value="CAP_bacterial"/>
    <property type="match status" value="1"/>
</dbReference>
<dbReference type="PANTHER" id="PTHR31157:SF1">
    <property type="entry name" value="SCP DOMAIN-CONTAINING PROTEIN"/>
    <property type="match status" value="1"/>
</dbReference>
<dbReference type="OrthoDB" id="419320at2"/>
<dbReference type="PRINTS" id="PR00313">
    <property type="entry name" value="CABNDNGRPT"/>
</dbReference>
<sequence length="376" mass="39116">MSTASNLERQMLALINEERTSRGLQPLKLERQLNDSAEDHSEWMLQTDTFSHTGQGGSSATQRMRDAGFDFTGSWRSGENIAWQSERGPAGASDDVVQLHQSLMNSPGHRANILNPDFEYIGIGIEEGNFNGWDAVIVTQNFATTSAPVLLDTGGSGGGSGGTPTPTQPGQLAVDAGTVGDASDNWFILKSGQAGTLDGADGDDILGGGSGSDTLRGGMGDDNLSGHGGNDRLFGGQGVDLLKGSTGNDLLQSGTGADRLQGGAGDDVLRGGRGRDTLIGGEDDDVLIGARGIDTLTGGSGSDTFVFTIGPDTVTDFTLEDFIDLSQSAAITGYNDLMTNHISQSGSDVIIDDNAGNTLTLQNTQLADLANEYFVF</sequence>
<evidence type="ECO:0000259" key="1">
    <source>
        <dbReference type="Pfam" id="PF00188"/>
    </source>
</evidence>
<dbReference type="Pfam" id="PF00188">
    <property type="entry name" value="CAP"/>
    <property type="match status" value="1"/>
</dbReference>
<keyword evidence="3" id="KW-1185">Reference proteome</keyword>
<dbReference type="Pfam" id="PF00353">
    <property type="entry name" value="HemolysinCabind"/>
    <property type="match status" value="3"/>
</dbReference>